<name>B0MGM9_ANACD</name>
<evidence type="ECO:0000313" key="14">
    <source>
        <dbReference type="Proteomes" id="UP000004935"/>
    </source>
</evidence>
<dbReference type="Pfam" id="PF01544">
    <property type="entry name" value="CorA"/>
    <property type="match status" value="1"/>
</dbReference>
<dbReference type="InterPro" id="IPR045861">
    <property type="entry name" value="CorA_cytoplasmic_dom"/>
</dbReference>
<keyword evidence="9 12" id="KW-0472">Membrane</keyword>
<dbReference type="Gene3D" id="1.20.58.340">
    <property type="entry name" value="Magnesium transport protein CorA, transmembrane region"/>
    <property type="match status" value="2"/>
</dbReference>
<comment type="subcellular location">
    <subcellularLocation>
        <location evidence="1">Cell membrane</location>
        <topology evidence="1">Multi-pass membrane protein</topology>
    </subcellularLocation>
</comment>
<dbReference type="STRING" id="411490.ANACAC_02747"/>
<organism evidence="13 14">
    <name type="scientific">Anaerostipes caccae (strain DSM 14662 / CCUG 47493 / JCM 13470 / NCIMB 13811 / L1-92)</name>
    <dbReference type="NCBI Taxonomy" id="411490"/>
    <lineage>
        <taxon>Bacteria</taxon>
        <taxon>Bacillati</taxon>
        <taxon>Bacillota</taxon>
        <taxon>Clostridia</taxon>
        <taxon>Lachnospirales</taxon>
        <taxon>Lachnospiraceae</taxon>
        <taxon>Anaerostipes</taxon>
    </lineage>
</organism>
<comment type="similarity">
    <text evidence="2">Belongs to the CorA metal ion transporter (MIT) (TC 1.A.35) family.</text>
</comment>
<dbReference type="GO" id="GO:0050897">
    <property type="term" value="F:cobalt ion binding"/>
    <property type="evidence" value="ECO:0007669"/>
    <property type="project" value="TreeGrafter"/>
</dbReference>
<evidence type="ECO:0000256" key="4">
    <source>
        <dbReference type="ARBA" id="ARBA00022475"/>
    </source>
</evidence>
<comment type="function">
    <text evidence="11">Mediates influx of magnesium ions. Alternates between open and closed states. Activated by low cytoplasmic Mg(2+) levels. Inactive when cytoplasmic Mg(2+) levels are high.</text>
</comment>
<comment type="catalytic activity">
    <reaction evidence="10">
        <text>Mg(2+)(in) = Mg(2+)(out)</text>
        <dbReference type="Rhea" id="RHEA:29827"/>
        <dbReference type="ChEBI" id="CHEBI:18420"/>
    </reaction>
</comment>
<dbReference type="SUPFAM" id="SSF144083">
    <property type="entry name" value="Magnesium transport protein CorA, transmembrane region"/>
    <property type="match status" value="1"/>
</dbReference>
<evidence type="ECO:0000256" key="12">
    <source>
        <dbReference type="SAM" id="Phobius"/>
    </source>
</evidence>
<dbReference type="GO" id="GO:0005886">
    <property type="term" value="C:plasma membrane"/>
    <property type="evidence" value="ECO:0007669"/>
    <property type="project" value="UniProtKB-SubCell"/>
</dbReference>
<keyword evidence="8" id="KW-0406">Ion transport</keyword>
<evidence type="ECO:0000256" key="8">
    <source>
        <dbReference type="ARBA" id="ARBA00023065"/>
    </source>
</evidence>
<dbReference type="HOGENOM" id="CLU_007127_0_1_9"/>
<dbReference type="FunFam" id="1.20.58.340:FF:000004">
    <property type="entry name" value="Magnesium transport protein CorA"/>
    <property type="match status" value="1"/>
</dbReference>
<sequence>MCADLIILNIVHIRQLLFYFLFYFLPFNTIIDRIKEGEPMNYPMHDGTAKLLTTEEYFQNYPDLCSYQPFLDTVRNHGINSCKADVFSDFISGTLLIPEKKNPSEKEFCLSYYLSKDLLVLIEDKEHINDLELIINERHITDASSLPQFLVLLVEALIKDDMLLLQNYETCLAEIEDEILTGKDIKINHRMIGVRRKLLRMNAYYQQLSDFGSELEENSSGFFSQTDVRHFSVLTNRAERLLNYTQFLREYALQIREMYQSQVDIKQNETMKILTVVTTIFFPLSLITGWYGMNFRNMPELHYPYSYFILIGICVLIFTAELWFFKKKKWI</sequence>
<dbReference type="GO" id="GO:0015095">
    <property type="term" value="F:magnesium ion transmembrane transporter activity"/>
    <property type="evidence" value="ECO:0007669"/>
    <property type="project" value="TreeGrafter"/>
</dbReference>
<dbReference type="EMBL" id="ABAX03000021">
    <property type="protein sequence ID" value="EDR96716.1"/>
    <property type="molecule type" value="Genomic_DNA"/>
</dbReference>
<feature type="transmembrane region" description="Helical" evidence="12">
    <location>
        <begin position="305"/>
        <end position="325"/>
    </location>
</feature>
<keyword evidence="7 12" id="KW-1133">Transmembrane helix</keyword>
<evidence type="ECO:0000256" key="5">
    <source>
        <dbReference type="ARBA" id="ARBA00022692"/>
    </source>
</evidence>
<evidence type="ECO:0000256" key="7">
    <source>
        <dbReference type="ARBA" id="ARBA00022989"/>
    </source>
</evidence>
<gene>
    <name evidence="13" type="ORF">ANACAC_02747</name>
</gene>
<dbReference type="PANTHER" id="PTHR46494">
    <property type="entry name" value="CORA FAMILY METAL ION TRANSPORTER (EUROFUNG)"/>
    <property type="match status" value="1"/>
</dbReference>
<dbReference type="InterPro" id="IPR045863">
    <property type="entry name" value="CorA_TM1_TM2"/>
</dbReference>
<dbReference type="eggNOG" id="COG0598">
    <property type="taxonomic scope" value="Bacteria"/>
</dbReference>
<dbReference type="AlphaFoldDB" id="B0MGM9"/>
<accession>B0MGM9</accession>
<dbReference type="GO" id="GO:0015087">
    <property type="term" value="F:cobalt ion transmembrane transporter activity"/>
    <property type="evidence" value="ECO:0007669"/>
    <property type="project" value="TreeGrafter"/>
</dbReference>
<dbReference type="GO" id="GO:0000287">
    <property type="term" value="F:magnesium ion binding"/>
    <property type="evidence" value="ECO:0007669"/>
    <property type="project" value="TreeGrafter"/>
</dbReference>
<protein>
    <submittedName>
        <fullName evidence="13">CorA-like protein</fullName>
    </submittedName>
</protein>
<reference evidence="13" key="1">
    <citation type="submission" date="2007-11" db="EMBL/GenBank/DDBJ databases">
        <authorList>
            <person name="Fulton L."/>
            <person name="Clifton S."/>
            <person name="Fulton B."/>
            <person name="Xu J."/>
            <person name="Minx P."/>
            <person name="Pepin K.H."/>
            <person name="Johnson M."/>
            <person name="Thiruvilangam P."/>
            <person name="Bhonagiri V."/>
            <person name="Nash W.E."/>
            <person name="Mardis E.R."/>
            <person name="Wilson R.K."/>
        </authorList>
    </citation>
    <scope>NUCLEOTIDE SEQUENCE [LARGE SCALE GENOMIC DNA]</scope>
    <source>
        <strain evidence="13">DSM 14662</strain>
    </source>
</reference>
<evidence type="ECO:0000256" key="10">
    <source>
        <dbReference type="ARBA" id="ARBA00034269"/>
    </source>
</evidence>
<dbReference type="InterPro" id="IPR002523">
    <property type="entry name" value="MgTranspt_CorA/ZnTranspt_ZntB"/>
</dbReference>
<dbReference type="CDD" id="cd12826">
    <property type="entry name" value="EcCorA_ZntB-like_u1"/>
    <property type="match status" value="1"/>
</dbReference>
<proteinExistence type="inferred from homology"/>
<keyword evidence="3" id="KW-0813">Transport</keyword>
<feature type="transmembrane region" description="Helical" evidence="12">
    <location>
        <begin position="6"/>
        <end position="25"/>
    </location>
</feature>
<dbReference type="SUPFAM" id="SSF143865">
    <property type="entry name" value="CorA soluble domain-like"/>
    <property type="match status" value="1"/>
</dbReference>
<evidence type="ECO:0000256" key="3">
    <source>
        <dbReference type="ARBA" id="ARBA00022448"/>
    </source>
</evidence>
<keyword evidence="14" id="KW-1185">Reference proteome</keyword>
<evidence type="ECO:0000313" key="13">
    <source>
        <dbReference type="EMBL" id="EDR96716.1"/>
    </source>
</evidence>
<feature type="transmembrane region" description="Helical" evidence="12">
    <location>
        <begin position="273"/>
        <end position="293"/>
    </location>
</feature>
<keyword evidence="5 12" id="KW-0812">Transmembrane</keyword>
<dbReference type="PANTHER" id="PTHR46494:SF1">
    <property type="entry name" value="CORA FAMILY METAL ION TRANSPORTER (EUROFUNG)"/>
    <property type="match status" value="1"/>
</dbReference>
<evidence type="ECO:0000256" key="6">
    <source>
        <dbReference type="ARBA" id="ARBA00022842"/>
    </source>
</evidence>
<evidence type="ECO:0000256" key="1">
    <source>
        <dbReference type="ARBA" id="ARBA00004651"/>
    </source>
</evidence>
<evidence type="ECO:0000256" key="9">
    <source>
        <dbReference type="ARBA" id="ARBA00023136"/>
    </source>
</evidence>
<keyword evidence="4" id="KW-1003">Cell membrane</keyword>
<comment type="caution">
    <text evidence="13">The sequence shown here is derived from an EMBL/GenBank/DDBJ whole genome shotgun (WGS) entry which is preliminary data.</text>
</comment>
<reference evidence="13" key="2">
    <citation type="submission" date="2013-11" db="EMBL/GenBank/DDBJ databases">
        <title>Draft genome sequence of Anaerostipes caccae (DSM 14662).</title>
        <authorList>
            <person name="Sudarsanam P."/>
            <person name="Ley R."/>
            <person name="Guruge J."/>
            <person name="Turnbaugh P.J."/>
            <person name="Mahowald M."/>
            <person name="Liep D."/>
            <person name="Gordon J."/>
        </authorList>
    </citation>
    <scope>NUCLEOTIDE SEQUENCE</scope>
    <source>
        <strain evidence="13">DSM 14662</strain>
    </source>
</reference>
<dbReference type="Proteomes" id="UP000004935">
    <property type="component" value="Unassembled WGS sequence"/>
</dbReference>
<evidence type="ECO:0000256" key="2">
    <source>
        <dbReference type="ARBA" id="ARBA00009765"/>
    </source>
</evidence>
<evidence type="ECO:0000256" key="11">
    <source>
        <dbReference type="ARBA" id="ARBA00045497"/>
    </source>
</evidence>
<keyword evidence="6" id="KW-0460">Magnesium</keyword>